<keyword evidence="3" id="KW-1185">Reference proteome</keyword>
<feature type="compositionally biased region" description="Basic residues" evidence="1">
    <location>
        <begin position="87"/>
        <end position="103"/>
    </location>
</feature>
<accession>A0ABP7HL49</accession>
<organism evidence="2 3">
    <name type="scientific">Streptomyces coacervatus</name>
    <dbReference type="NCBI Taxonomy" id="647381"/>
    <lineage>
        <taxon>Bacteria</taxon>
        <taxon>Bacillati</taxon>
        <taxon>Actinomycetota</taxon>
        <taxon>Actinomycetes</taxon>
        <taxon>Kitasatosporales</taxon>
        <taxon>Streptomycetaceae</taxon>
        <taxon>Streptomyces</taxon>
    </lineage>
</organism>
<feature type="compositionally biased region" description="Polar residues" evidence="1">
    <location>
        <begin position="16"/>
        <end position="32"/>
    </location>
</feature>
<reference evidence="3" key="1">
    <citation type="journal article" date="2019" name="Int. J. Syst. Evol. Microbiol.">
        <title>The Global Catalogue of Microorganisms (GCM) 10K type strain sequencing project: providing services to taxonomists for standard genome sequencing and annotation.</title>
        <authorList>
            <consortium name="The Broad Institute Genomics Platform"/>
            <consortium name="The Broad Institute Genome Sequencing Center for Infectious Disease"/>
            <person name="Wu L."/>
            <person name="Ma J."/>
        </authorList>
    </citation>
    <scope>NUCLEOTIDE SEQUENCE [LARGE SCALE GENOMIC DNA]</scope>
    <source>
        <strain evidence="3">JCM 17138</strain>
    </source>
</reference>
<feature type="compositionally biased region" description="Low complexity" evidence="1">
    <location>
        <begin position="40"/>
        <end position="53"/>
    </location>
</feature>
<proteinExistence type="predicted"/>
<sequence length="103" mass="10935">MGKPIVTKALKETTERTASAKTIEETTANETGDSTKKKTITSTETATTAAPDTNGQTVALTHLEAPASSEREDGPPADRAHGAGAGRVRRHRAAPRTARRTRR</sequence>
<feature type="compositionally biased region" description="Basic and acidic residues" evidence="1">
    <location>
        <begin position="69"/>
        <end position="81"/>
    </location>
</feature>
<protein>
    <submittedName>
        <fullName evidence="2">Uncharacterized protein</fullName>
    </submittedName>
</protein>
<comment type="caution">
    <text evidence="2">The sequence shown here is derived from an EMBL/GenBank/DDBJ whole genome shotgun (WGS) entry which is preliminary data.</text>
</comment>
<gene>
    <name evidence="2" type="ORF">GCM10022403_035330</name>
</gene>
<dbReference type="EMBL" id="BAABDE010000016">
    <property type="protein sequence ID" value="GAA3798404.1"/>
    <property type="molecule type" value="Genomic_DNA"/>
</dbReference>
<dbReference type="Proteomes" id="UP001501009">
    <property type="component" value="Unassembled WGS sequence"/>
</dbReference>
<evidence type="ECO:0000256" key="1">
    <source>
        <dbReference type="SAM" id="MobiDB-lite"/>
    </source>
</evidence>
<evidence type="ECO:0000313" key="2">
    <source>
        <dbReference type="EMBL" id="GAA3798404.1"/>
    </source>
</evidence>
<name>A0ABP7HL49_9ACTN</name>
<feature type="region of interest" description="Disordered" evidence="1">
    <location>
        <begin position="1"/>
        <end position="103"/>
    </location>
</feature>
<evidence type="ECO:0000313" key="3">
    <source>
        <dbReference type="Proteomes" id="UP001501009"/>
    </source>
</evidence>